<dbReference type="RefSeq" id="WP_238237411.1">
    <property type="nucleotide sequence ID" value="NZ_BPQQ01000047.1"/>
</dbReference>
<organism evidence="2 3">
    <name type="scientific">Methylobacterium isbiliense</name>
    <dbReference type="NCBI Taxonomy" id="315478"/>
    <lineage>
        <taxon>Bacteria</taxon>
        <taxon>Pseudomonadati</taxon>
        <taxon>Pseudomonadota</taxon>
        <taxon>Alphaproteobacteria</taxon>
        <taxon>Hyphomicrobiales</taxon>
        <taxon>Methylobacteriaceae</taxon>
        <taxon>Methylobacterium</taxon>
    </lineage>
</organism>
<feature type="signal peptide" evidence="1">
    <location>
        <begin position="1"/>
        <end position="25"/>
    </location>
</feature>
<reference evidence="2" key="2">
    <citation type="submission" date="2021-08" db="EMBL/GenBank/DDBJ databases">
        <authorList>
            <person name="Tani A."/>
            <person name="Ola A."/>
            <person name="Ogura Y."/>
            <person name="Katsura K."/>
            <person name="Hayashi T."/>
        </authorList>
    </citation>
    <scope>NUCLEOTIDE SEQUENCE</scope>
    <source>
        <strain evidence="2">DSM 17168</strain>
    </source>
</reference>
<evidence type="ECO:0000313" key="3">
    <source>
        <dbReference type="Proteomes" id="UP001055153"/>
    </source>
</evidence>
<protein>
    <submittedName>
        <fullName evidence="2">Uncharacterized protein</fullName>
    </submittedName>
</protein>
<proteinExistence type="predicted"/>
<keyword evidence="1" id="KW-0732">Signal</keyword>
<accession>A0ABQ4SHU4</accession>
<gene>
    <name evidence="2" type="ORF">GMJLKIPL_4009</name>
</gene>
<name>A0ABQ4SHU4_9HYPH</name>
<evidence type="ECO:0000313" key="2">
    <source>
        <dbReference type="EMBL" id="GJE02065.1"/>
    </source>
</evidence>
<feature type="chain" id="PRO_5045674379" evidence="1">
    <location>
        <begin position="26"/>
        <end position="89"/>
    </location>
</feature>
<reference evidence="2" key="1">
    <citation type="journal article" date="2021" name="Front. Microbiol.">
        <title>Comprehensive Comparative Genomics and Phenotyping of Methylobacterium Species.</title>
        <authorList>
            <person name="Alessa O."/>
            <person name="Ogura Y."/>
            <person name="Fujitani Y."/>
            <person name="Takami H."/>
            <person name="Hayashi T."/>
            <person name="Sahin N."/>
            <person name="Tani A."/>
        </authorList>
    </citation>
    <scope>NUCLEOTIDE SEQUENCE</scope>
    <source>
        <strain evidence="2">DSM 17168</strain>
    </source>
</reference>
<sequence>MTLRAATLLSALVLAAPLAATSAQAMPCRAWGPYACEWSGPREVRAPRVIVAEAGWRGPAAWHAWEPVAVSRGFTRFEIEGIRLLQRMP</sequence>
<dbReference type="EMBL" id="BPQQ01000047">
    <property type="protein sequence ID" value="GJE02065.1"/>
    <property type="molecule type" value="Genomic_DNA"/>
</dbReference>
<evidence type="ECO:0000256" key="1">
    <source>
        <dbReference type="SAM" id="SignalP"/>
    </source>
</evidence>
<comment type="caution">
    <text evidence="2">The sequence shown here is derived from an EMBL/GenBank/DDBJ whole genome shotgun (WGS) entry which is preliminary data.</text>
</comment>
<dbReference type="Proteomes" id="UP001055153">
    <property type="component" value="Unassembled WGS sequence"/>
</dbReference>
<keyword evidence="3" id="KW-1185">Reference proteome</keyword>